<proteinExistence type="predicted"/>
<dbReference type="Gene3D" id="1.20.58.480">
    <property type="match status" value="1"/>
</dbReference>
<dbReference type="RefSeq" id="WP_346137221.1">
    <property type="nucleotide sequence ID" value="NZ_BAABBE010000072.1"/>
</dbReference>
<dbReference type="SUPFAM" id="SSF140959">
    <property type="entry name" value="Indolic compounds 2,3-dioxygenase-like"/>
    <property type="match status" value="1"/>
</dbReference>
<evidence type="ECO:0000313" key="2">
    <source>
        <dbReference type="EMBL" id="GAA3688745.1"/>
    </source>
</evidence>
<accession>A0ABP7CIA7</accession>
<name>A0ABP7CIA7_9PSEU</name>
<evidence type="ECO:0000259" key="1">
    <source>
        <dbReference type="Pfam" id="PF12680"/>
    </source>
</evidence>
<dbReference type="InterPro" id="IPR032710">
    <property type="entry name" value="NTF2-like_dom_sf"/>
</dbReference>
<evidence type="ECO:0000313" key="3">
    <source>
        <dbReference type="Proteomes" id="UP001500711"/>
    </source>
</evidence>
<keyword evidence="3" id="KW-1185">Reference proteome</keyword>
<dbReference type="SUPFAM" id="SSF54427">
    <property type="entry name" value="NTF2-like"/>
    <property type="match status" value="1"/>
</dbReference>
<organism evidence="2 3">
    <name type="scientific">Lentzea roselyniae</name>
    <dbReference type="NCBI Taxonomy" id="531940"/>
    <lineage>
        <taxon>Bacteria</taxon>
        <taxon>Bacillati</taxon>
        <taxon>Actinomycetota</taxon>
        <taxon>Actinomycetes</taxon>
        <taxon>Pseudonocardiales</taxon>
        <taxon>Pseudonocardiaceae</taxon>
        <taxon>Lentzea</taxon>
    </lineage>
</organism>
<dbReference type="EMBL" id="BAABBE010000072">
    <property type="protein sequence ID" value="GAA3688745.1"/>
    <property type="molecule type" value="Genomic_DNA"/>
</dbReference>
<dbReference type="Proteomes" id="UP001500711">
    <property type="component" value="Unassembled WGS sequence"/>
</dbReference>
<gene>
    <name evidence="2" type="ORF">GCM10022267_89380</name>
</gene>
<sequence length="535" mass="59795">MADHAPYEQYIDIDALHQLWPDEPDDLILACGLQAIELLFSLLCDVVEDCRSPLLLGRRAERIVDLIAMCMREVAVPYAALAHQPTTTGNPVTAKRTNAGVTVCLPEKLRLRLRLAHDEHFAPLPFDIGLAEHVSTDRGAIRPQVDYASLAQVEALRAIRRTNPFGPEDVLFATVHQIVECWLRITHRHVEAAEQQCRAGDWLASARSVTWAADALTVATGCARLLDVMVLRDYHPLRVRLRDGSGAQSRAAQRLPHAGKRLFQAFADTLDQHGLSVLEVLMSPEANAETHRLQADMQDFGRRCQAFLFEHYLLANSVLGVNNIGSLGYPMHQLAKRAAHPFWPTMDQAKHNYVILTNLEHAEHSGAIIHENELRFAGGELPMPTQLPCSPDHMVTVARQYFTCLQDRDSDGWVALFERDAVLLDSEHSRPFVGHTRLRLFIDQMLNTFSSLEMVALSETVDEKRLIVDWTLRGTSLGVDIEFAGRERFSFGPTGKLSVVAVEWNPAEVAKTLRNQLLVPDAREQVVAHDLAVSA</sequence>
<dbReference type="Pfam" id="PF12680">
    <property type="entry name" value="SnoaL_2"/>
    <property type="match status" value="1"/>
</dbReference>
<protein>
    <recommendedName>
        <fullName evidence="1">SnoaL-like domain-containing protein</fullName>
    </recommendedName>
</protein>
<dbReference type="InterPro" id="IPR037217">
    <property type="entry name" value="Trp/Indoleamine_2_3_dOase-like"/>
</dbReference>
<dbReference type="Gene3D" id="3.10.450.50">
    <property type="match status" value="1"/>
</dbReference>
<feature type="domain" description="SnoaL-like" evidence="1">
    <location>
        <begin position="398"/>
        <end position="486"/>
    </location>
</feature>
<reference evidence="3" key="1">
    <citation type="journal article" date="2019" name="Int. J. Syst. Evol. Microbiol.">
        <title>The Global Catalogue of Microorganisms (GCM) 10K type strain sequencing project: providing services to taxonomists for standard genome sequencing and annotation.</title>
        <authorList>
            <consortium name="The Broad Institute Genomics Platform"/>
            <consortium name="The Broad Institute Genome Sequencing Center for Infectious Disease"/>
            <person name="Wu L."/>
            <person name="Ma J."/>
        </authorList>
    </citation>
    <scope>NUCLEOTIDE SEQUENCE [LARGE SCALE GENOMIC DNA]</scope>
    <source>
        <strain evidence="3">JCM 17494</strain>
    </source>
</reference>
<dbReference type="InterPro" id="IPR037401">
    <property type="entry name" value="SnoaL-like"/>
</dbReference>
<comment type="caution">
    <text evidence="2">The sequence shown here is derived from an EMBL/GenBank/DDBJ whole genome shotgun (WGS) entry which is preliminary data.</text>
</comment>